<dbReference type="RefSeq" id="WP_070985867.1">
    <property type="nucleotide sequence ID" value="NZ_MKJU01000027.1"/>
</dbReference>
<name>A0A1S1MTT8_9GAMM</name>
<accession>A0A1S1MTT8</accession>
<keyword evidence="2" id="KW-1185">Reference proteome</keyword>
<organism evidence="1 2">
    <name type="scientific">Pseudoalteromonas amylolytica</name>
    <dbReference type="NCBI Taxonomy" id="1859457"/>
    <lineage>
        <taxon>Bacteria</taxon>
        <taxon>Pseudomonadati</taxon>
        <taxon>Pseudomonadota</taxon>
        <taxon>Gammaproteobacteria</taxon>
        <taxon>Alteromonadales</taxon>
        <taxon>Pseudoalteromonadaceae</taxon>
        <taxon>Pseudoalteromonas</taxon>
    </lineage>
</organism>
<gene>
    <name evidence="1" type="ORF">BET10_13990</name>
</gene>
<sequence length="137" mass="15506">MNDVIKTDLDKTDLETTEVVFSDTFAEQKEPDLLWVKDHKYYDAELTLEENFEHLYGHVKISPEDREAFNHAFENNQLVEFLNSKQNLALFAEDEPVDYVSGRAVITVSAALLLLKGPMTKLAKKGAFGLQKLSALS</sequence>
<proteinExistence type="predicted"/>
<reference evidence="1 2" key="1">
    <citation type="submission" date="2016-09" db="EMBL/GenBank/DDBJ databases">
        <title>Pseudoalteromonas amylolytica sp. nov., isolated from the surface seawater.</title>
        <authorList>
            <person name="Wu Y.-H."/>
            <person name="Cheng H."/>
            <person name="Jin X.-B."/>
            <person name="Wang C.-S."/>
            <person name="Xu X.-W."/>
        </authorList>
    </citation>
    <scope>NUCLEOTIDE SEQUENCE [LARGE SCALE GENOMIC DNA]</scope>
    <source>
        <strain evidence="1 2">JW1</strain>
    </source>
</reference>
<dbReference type="Proteomes" id="UP000179786">
    <property type="component" value="Unassembled WGS sequence"/>
</dbReference>
<dbReference type="AlphaFoldDB" id="A0A1S1MTT8"/>
<evidence type="ECO:0000313" key="1">
    <source>
        <dbReference type="EMBL" id="OHU89900.1"/>
    </source>
</evidence>
<comment type="caution">
    <text evidence="1">The sequence shown here is derived from an EMBL/GenBank/DDBJ whole genome shotgun (WGS) entry which is preliminary data.</text>
</comment>
<evidence type="ECO:0000313" key="2">
    <source>
        <dbReference type="Proteomes" id="UP000179786"/>
    </source>
</evidence>
<protein>
    <submittedName>
        <fullName evidence="1">Uncharacterized protein</fullName>
    </submittedName>
</protein>
<dbReference type="EMBL" id="MKJU01000027">
    <property type="protein sequence ID" value="OHU89900.1"/>
    <property type="molecule type" value="Genomic_DNA"/>
</dbReference>